<feature type="domain" description="Neprosin PEP catalytic" evidence="1">
    <location>
        <begin position="63"/>
        <end position="315"/>
    </location>
</feature>
<organism evidence="2 3">
    <name type="scientific">Dovyalis caffra</name>
    <dbReference type="NCBI Taxonomy" id="77055"/>
    <lineage>
        <taxon>Eukaryota</taxon>
        <taxon>Viridiplantae</taxon>
        <taxon>Streptophyta</taxon>
        <taxon>Embryophyta</taxon>
        <taxon>Tracheophyta</taxon>
        <taxon>Spermatophyta</taxon>
        <taxon>Magnoliopsida</taxon>
        <taxon>eudicotyledons</taxon>
        <taxon>Gunneridae</taxon>
        <taxon>Pentapetalae</taxon>
        <taxon>rosids</taxon>
        <taxon>fabids</taxon>
        <taxon>Malpighiales</taxon>
        <taxon>Salicaceae</taxon>
        <taxon>Flacourtieae</taxon>
        <taxon>Dovyalis</taxon>
    </lineage>
</organism>
<dbReference type="PANTHER" id="PTHR31589:SF110">
    <property type="entry name" value="PROTEIN, PUTATIVE (DUF239)-RELATED"/>
    <property type="match status" value="1"/>
</dbReference>
<dbReference type="EMBL" id="CAWUPB010001173">
    <property type="protein sequence ID" value="CAK7346795.1"/>
    <property type="molecule type" value="Genomic_DNA"/>
</dbReference>
<protein>
    <recommendedName>
        <fullName evidence="1">Neprosin PEP catalytic domain-containing protein</fullName>
    </recommendedName>
</protein>
<keyword evidence="3" id="KW-1185">Reference proteome</keyword>
<sequence>MSPRFVPQTDVSNATVNGLAVVSINVVLEVNCPSGSVPIRRITKEQKIRAKASFRKHVRGSYPVNDGGPEGIATAQKTATVYHGAAGFITISNPTAGPGQFSASVISIEAGPPEQFGVIRIGWMVNMDLYMDNRTRLYTIWGQVINGEIHGCYNTYCSGFVHTNPRIPLDMVLEPVSVIRGQQYYVKLAVTQDKSTGNWLLWYGENGEQVGYWPSKIFINLKDGADVLRWGGMVDSSTPQVPQMGNGDNGEIHSSKVMRVALTYESQPSLNGTVDVPIEVWKTKCYKSGDNSYKGEYWGYSFYFGGEGGDVSRCSN</sequence>
<reference evidence="2 3" key="1">
    <citation type="submission" date="2024-01" db="EMBL/GenBank/DDBJ databases">
        <authorList>
            <person name="Waweru B."/>
        </authorList>
    </citation>
    <scope>NUCLEOTIDE SEQUENCE [LARGE SCALE GENOMIC DNA]</scope>
</reference>
<dbReference type="AlphaFoldDB" id="A0AAV1S646"/>
<accession>A0AAV1S646</accession>
<dbReference type="InterPro" id="IPR004314">
    <property type="entry name" value="Neprosin"/>
</dbReference>
<comment type="caution">
    <text evidence="2">The sequence shown here is derived from an EMBL/GenBank/DDBJ whole genome shotgun (WGS) entry which is preliminary data.</text>
</comment>
<proteinExistence type="predicted"/>
<evidence type="ECO:0000313" key="2">
    <source>
        <dbReference type="EMBL" id="CAK7346795.1"/>
    </source>
</evidence>
<evidence type="ECO:0000313" key="3">
    <source>
        <dbReference type="Proteomes" id="UP001314170"/>
    </source>
</evidence>
<evidence type="ECO:0000259" key="1">
    <source>
        <dbReference type="PROSITE" id="PS52045"/>
    </source>
</evidence>
<name>A0AAV1S646_9ROSI</name>
<dbReference type="PANTHER" id="PTHR31589">
    <property type="entry name" value="PROTEIN, PUTATIVE (DUF239)-RELATED-RELATED"/>
    <property type="match status" value="1"/>
</dbReference>
<dbReference type="Gene3D" id="3.90.1320.10">
    <property type="entry name" value="Outer-capsid protein sigma 3, large lobe"/>
    <property type="match status" value="1"/>
</dbReference>
<dbReference type="InterPro" id="IPR053168">
    <property type="entry name" value="Glutamic_endopeptidase"/>
</dbReference>
<gene>
    <name evidence="2" type="ORF">DCAF_LOCUS19473</name>
</gene>
<dbReference type="Pfam" id="PF03080">
    <property type="entry name" value="Neprosin"/>
    <property type="match status" value="1"/>
</dbReference>
<dbReference type="PROSITE" id="PS52045">
    <property type="entry name" value="NEPROSIN_PEP_CD"/>
    <property type="match status" value="1"/>
</dbReference>
<dbReference type="Proteomes" id="UP001314170">
    <property type="component" value="Unassembled WGS sequence"/>
</dbReference>